<dbReference type="Pfam" id="PF02446">
    <property type="entry name" value="Glyco_hydro_77"/>
    <property type="match status" value="1"/>
</dbReference>
<evidence type="ECO:0000256" key="2">
    <source>
        <dbReference type="ARBA" id="ARBA00005684"/>
    </source>
</evidence>
<evidence type="ECO:0000256" key="7">
    <source>
        <dbReference type="ARBA" id="ARBA00023277"/>
    </source>
</evidence>
<evidence type="ECO:0000256" key="1">
    <source>
        <dbReference type="ARBA" id="ARBA00000439"/>
    </source>
</evidence>
<keyword evidence="6 10" id="KW-0808">Transferase</keyword>
<keyword evidence="12" id="KW-1185">Reference proteome</keyword>
<gene>
    <name evidence="11" type="primary">malQ</name>
    <name evidence="11" type="ORF">J3U87_05835</name>
</gene>
<accession>A0A8A4TZP7</accession>
<dbReference type="Gene3D" id="3.20.20.80">
    <property type="entry name" value="Glycosidases"/>
    <property type="match status" value="1"/>
</dbReference>
<evidence type="ECO:0000256" key="8">
    <source>
        <dbReference type="ARBA" id="ARBA00031423"/>
    </source>
</evidence>
<evidence type="ECO:0000256" key="3">
    <source>
        <dbReference type="ARBA" id="ARBA00012560"/>
    </source>
</evidence>
<evidence type="ECO:0000256" key="10">
    <source>
        <dbReference type="RuleBase" id="RU361207"/>
    </source>
</evidence>
<keyword evidence="5 10" id="KW-0328">Glycosyltransferase</keyword>
<dbReference type="SUPFAM" id="SSF51445">
    <property type="entry name" value="(Trans)glycosidases"/>
    <property type="match status" value="1"/>
</dbReference>
<dbReference type="PANTHER" id="PTHR32438">
    <property type="entry name" value="4-ALPHA-GLUCANOTRANSFERASE DPE1, CHLOROPLASTIC/AMYLOPLASTIC"/>
    <property type="match status" value="1"/>
</dbReference>
<dbReference type="EC" id="2.4.1.25" evidence="3 10"/>
<dbReference type="KEGG" id="scor:J3U87_05835"/>
<dbReference type="RefSeq" id="WP_237382086.1">
    <property type="nucleotide sequence ID" value="NZ_CP071793.1"/>
</dbReference>
<dbReference type="EMBL" id="CP071793">
    <property type="protein sequence ID" value="QTD51975.1"/>
    <property type="molecule type" value="Genomic_DNA"/>
</dbReference>
<comment type="catalytic activity">
    <reaction evidence="1 10">
        <text>Transfers a segment of a (1-&gt;4)-alpha-D-glucan to a new position in an acceptor, which may be glucose or a (1-&gt;4)-alpha-D-glucan.</text>
        <dbReference type="EC" id="2.4.1.25"/>
    </reaction>
</comment>
<evidence type="ECO:0000313" key="12">
    <source>
        <dbReference type="Proteomes" id="UP000663929"/>
    </source>
</evidence>
<proteinExistence type="inferred from homology"/>
<dbReference type="AlphaFoldDB" id="A0A8A4TZP7"/>
<dbReference type="InterPro" id="IPR017853">
    <property type="entry name" value="GH"/>
</dbReference>
<dbReference type="InterPro" id="IPR003385">
    <property type="entry name" value="Glyco_hydro_77"/>
</dbReference>
<dbReference type="GO" id="GO:0004134">
    <property type="term" value="F:4-alpha-glucanotransferase activity"/>
    <property type="evidence" value="ECO:0007669"/>
    <property type="project" value="UniProtKB-EC"/>
</dbReference>
<keyword evidence="7 10" id="KW-0119">Carbohydrate metabolism</keyword>
<sequence length="507" mass="57368">MKFERQSGIVLHPTSLPGPYGIGEIGTEAFAFVDALAEMGQRLWQVLPLGPTSYGDSPYQCLSSFAGNHLLISFEALIDQGLLQREELAGYPSFSPGSVDFGAVIPAREGVLAVVANRFQERAGDRMKDEFAAFRETNADWLADYALFVALKRAHGGRPWMEWAPELVRRDPQALDQARREHAAIVAEVEVQQFLFSQQWQALEAYCHDKGIQLIGDIPIFVAHDSADVWAEPEWFHLTEEGHCTVVAGVPPDYFSATGQRWGNPLYRWDRMAENDFAWWKRRLRTLFELVDIVRIDHFRGFEAYWEIPASEETAVNGKWISGPGCALFEAFEKEFDRLPIIAEDLGIITEAVDQLRDKCGFPGMRVLQFIVGNDQNEPGYWPDQFPEESVCYTGTHDNDTTLGWYLSGKSDGQPKSPEEVAEEQHKIRTFLECDGSQVHWDMLALSLGTKSSVVIAPLQDLLGLTSEARLNQPGRAEGNWRWRFEWDQLTVDVKQRMKALTAEHGR</sequence>
<dbReference type="GO" id="GO:0005975">
    <property type="term" value="P:carbohydrate metabolic process"/>
    <property type="evidence" value="ECO:0007669"/>
    <property type="project" value="InterPro"/>
</dbReference>
<organism evidence="11 12">
    <name type="scientific">Sulfidibacter corallicola</name>
    <dbReference type="NCBI Taxonomy" id="2818388"/>
    <lineage>
        <taxon>Bacteria</taxon>
        <taxon>Pseudomonadati</taxon>
        <taxon>Acidobacteriota</taxon>
        <taxon>Holophagae</taxon>
        <taxon>Acanthopleuribacterales</taxon>
        <taxon>Acanthopleuribacteraceae</taxon>
        <taxon>Sulfidibacter</taxon>
    </lineage>
</organism>
<dbReference type="NCBIfam" id="NF011080">
    <property type="entry name" value="PRK14508.1-3"/>
    <property type="match status" value="1"/>
</dbReference>
<comment type="similarity">
    <text evidence="2 10">Belongs to the disproportionating enzyme family.</text>
</comment>
<reference evidence="11" key="1">
    <citation type="submission" date="2021-03" db="EMBL/GenBank/DDBJ databases">
        <title>Acanthopleuribacteraceae sp. M133.</title>
        <authorList>
            <person name="Wang G."/>
        </authorList>
    </citation>
    <scope>NUCLEOTIDE SEQUENCE</scope>
    <source>
        <strain evidence="11">M133</strain>
    </source>
</reference>
<protein>
    <recommendedName>
        <fullName evidence="4 10">4-alpha-glucanotransferase</fullName>
        <ecNumber evidence="3 10">2.4.1.25</ecNumber>
    </recommendedName>
    <alternativeName>
        <fullName evidence="8 10">Amylomaltase</fullName>
    </alternativeName>
    <alternativeName>
        <fullName evidence="9 10">Disproportionating enzyme</fullName>
    </alternativeName>
</protein>
<evidence type="ECO:0000256" key="9">
    <source>
        <dbReference type="ARBA" id="ARBA00031501"/>
    </source>
</evidence>
<evidence type="ECO:0000256" key="6">
    <source>
        <dbReference type="ARBA" id="ARBA00022679"/>
    </source>
</evidence>
<evidence type="ECO:0000313" key="11">
    <source>
        <dbReference type="EMBL" id="QTD51975.1"/>
    </source>
</evidence>
<dbReference type="Proteomes" id="UP000663929">
    <property type="component" value="Chromosome"/>
</dbReference>
<dbReference type="NCBIfam" id="TIGR00217">
    <property type="entry name" value="malQ"/>
    <property type="match status" value="1"/>
</dbReference>
<evidence type="ECO:0000256" key="4">
    <source>
        <dbReference type="ARBA" id="ARBA00020295"/>
    </source>
</evidence>
<dbReference type="PANTHER" id="PTHR32438:SF5">
    <property type="entry name" value="4-ALPHA-GLUCANOTRANSFERASE DPE1, CHLOROPLASTIC_AMYLOPLASTIC"/>
    <property type="match status" value="1"/>
</dbReference>
<evidence type="ECO:0000256" key="5">
    <source>
        <dbReference type="ARBA" id="ARBA00022676"/>
    </source>
</evidence>
<name>A0A8A4TZP7_SULCO</name>